<dbReference type="Proteomes" id="UP001139981">
    <property type="component" value="Unassembled WGS sequence"/>
</dbReference>
<proteinExistence type="predicted"/>
<organism evidence="1 2">
    <name type="scientific">Coemansia aciculifera</name>
    <dbReference type="NCBI Taxonomy" id="417176"/>
    <lineage>
        <taxon>Eukaryota</taxon>
        <taxon>Fungi</taxon>
        <taxon>Fungi incertae sedis</taxon>
        <taxon>Zoopagomycota</taxon>
        <taxon>Kickxellomycotina</taxon>
        <taxon>Kickxellomycetes</taxon>
        <taxon>Kickxellales</taxon>
        <taxon>Kickxellaceae</taxon>
        <taxon>Coemansia</taxon>
    </lineage>
</organism>
<gene>
    <name evidence="1" type="ORF">IWW38_000918</name>
</gene>
<name>A0ACC1M7R0_9FUNG</name>
<accession>A0ACC1M7R0</accession>
<sequence length="207" mass="22856">MGGEDEALIKRRKRNAQSAARLRERRKTREFELTSSCTKLESQIARLEDELTDEKRRAKLDFKANNAAGGGGAVDGAPSTEAVPDTAVSLDADGRRRGTKRQWLAGQTDREGDFTMGDVEERDAEEGREGGSGGMEAQKSPTRKRSRPMRELDQVRLDDLRGKIDMLGKLNQKVCVNLGLLRQEIQRISNAIISQKSGGSKNESIAI</sequence>
<reference evidence="1" key="1">
    <citation type="submission" date="2022-07" db="EMBL/GenBank/DDBJ databases">
        <title>Phylogenomic reconstructions and comparative analyses of Kickxellomycotina fungi.</title>
        <authorList>
            <person name="Reynolds N.K."/>
            <person name="Stajich J.E."/>
            <person name="Barry K."/>
            <person name="Grigoriev I.V."/>
            <person name="Crous P."/>
            <person name="Smith M.E."/>
        </authorList>
    </citation>
    <scope>NUCLEOTIDE SEQUENCE</scope>
    <source>
        <strain evidence="1">CBS 190363</strain>
    </source>
</reference>
<keyword evidence="2" id="KW-1185">Reference proteome</keyword>
<comment type="caution">
    <text evidence="1">The sequence shown here is derived from an EMBL/GenBank/DDBJ whole genome shotgun (WGS) entry which is preliminary data.</text>
</comment>
<dbReference type="EMBL" id="JANBVB010000023">
    <property type="protein sequence ID" value="KAJ2899568.1"/>
    <property type="molecule type" value="Genomic_DNA"/>
</dbReference>
<evidence type="ECO:0000313" key="1">
    <source>
        <dbReference type="EMBL" id="KAJ2899568.1"/>
    </source>
</evidence>
<evidence type="ECO:0000313" key="2">
    <source>
        <dbReference type="Proteomes" id="UP001139981"/>
    </source>
</evidence>
<protein>
    <submittedName>
        <fullName evidence="1">Uncharacterized protein</fullName>
    </submittedName>
</protein>